<dbReference type="GO" id="GO:0032259">
    <property type="term" value="P:methylation"/>
    <property type="evidence" value="ECO:0007669"/>
    <property type="project" value="UniProtKB-KW"/>
</dbReference>
<keyword evidence="3" id="KW-0949">S-adenosyl-L-methionine</keyword>
<dbReference type="InterPro" id="IPR041698">
    <property type="entry name" value="Methyltransf_25"/>
</dbReference>
<dbReference type="PANTHER" id="PTHR43464:SF19">
    <property type="entry name" value="UBIQUINONE BIOSYNTHESIS O-METHYLTRANSFERASE, MITOCHONDRIAL"/>
    <property type="match status" value="1"/>
</dbReference>
<accession>A0ABT5WN89</accession>
<dbReference type="SUPFAM" id="SSF53335">
    <property type="entry name" value="S-adenosyl-L-methionine-dependent methyltransferases"/>
    <property type="match status" value="1"/>
</dbReference>
<dbReference type="InterPro" id="IPR029063">
    <property type="entry name" value="SAM-dependent_MTases_sf"/>
</dbReference>
<keyword evidence="2" id="KW-0808">Transferase</keyword>
<evidence type="ECO:0000256" key="2">
    <source>
        <dbReference type="ARBA" id="ARBA00022679"/>
    </source>
</evidence>
<protein>
    <submittedName>
        <fullName evidence="5">Class I SAM-dependent methyltransferase</fullName>
    </submittedName>
</protein>
<dbReference type="RefSeq" id="WP_275227608.1">
    <property type="nucleotide sequence ID" value="NZ_JARESE010000019.1"/>
</dbReference>
<dbReference type="CDD" id="cd02440">
    <property type="entry name" value="AdoMet_MTases"/>
    <property type="match status" value="1"/>
</dbReference>
<dbReference type="EMBL" id="JARESE010000019">
    <property type="protein sequence ID" value="MDE8651511.1"/>
    <property type="molecule type" value="Genomic_DNA"/>
</dbReference>
<gene>
    <name evidence="5" type="ORF">PYV00_07240</name>
</gene>
<keyword evidence="1 5" id="KW-0489">Methyltransferase</keyword>
<evidence type="ECO:0000256" key="1">
    <source>
        <dbReference type="ARBA" id="ARBA00022603"/>
    </source>
</evidence>
<dbReference type="Pfam" id="PF13649">
    <property type="entry name" value="Methyltransf_25"/>
    <property type="match status" value="1"/>
</dbReference>
<evidence type="ECO:0000259" key="4">
    <source>
        <dbReference type="Pfam" id="PF13649"/>
    </source>
</evidence>
<dbReference type="PANTHER" id="PTHR43464">
    <property type="entry name" value="METHYLTRANSFERASE"/>
    <property type="match status" value="1"/>
</dbReference>
<evidence type="ECO:0000313" key="5">
    <source>
        <dbReference type="EMBL" id="MDE8651511.1"/>
    </source>
</evidence>
<name>A0ABT5WN89_9SPHN</name>
<dbReference type="Proteomes" id="UP001216253">
    <property type="component" value="Unassembled WGS sequence"/>
</dbReference>
<evidence type="ECO:0000313" key="6">
    <source>
        <dbReference type="Proteomes" id="UP001216253"/>
    </source>
</evidence>
<sequence>MTAEFDSIATSYEDQHRASIRLSGEETGFFARYKARDARRLADAHGIAPASVLDFGSGIGNAIGPLRACFPQARLTCLDVSEVSLALAHRRHGDAAAYRHYDGTALPGDLGRFDLIFTACVFHHIPPEAHVALLAQLRERLTDRGLIVLFEHNPLNPLTRHAVNTCPFDANAVLIRAGTMRARFRDAGFAAPRVEYRLFFPGFLARLRPLEPWLAAVPLGAQYLVTASRCAS</sequence>
<reference evidence="5 6" key="1">
    <citation type="submission" date="2023-03" db="EMBL/GenBank/DDBJ databases">
        <title>NovoSphingobium album sp. nov. isolated from polycyclic aromatic hydrocarbons- and heavy-metal polluted soil.</title>
        <authorList>
            <person name="Liu Z."/>
            <person name="Wang K."/>
        </authorList>
    </citation>
    <scope>NUCLEOTIDE SEQUENCE [LARGE SCALE GENOMIC DNA]</scope>
    <source>
        <strain evidence="5 6">H3SJ31-1</strain>
    </source>
</reference>
<organism evidence="5 6">
    <name type="scientific">Novosphingobium album</name>
    <name type="common">ex Liu et al. 2023</name>
    <dbReference type="NCBI Taxonomy" id="3031130"/>
    <lineage>
        <taxon>Bacteria</taxon>
        <taxon>Pseudomonadati</taxon>
        <taxon>Pseudomonadota</taxon>
        <taxon>Alphaproteobacteria</taxon>
        <taxon>Sphingomonadales</taxon>
        <taxon>Sphingomonadaceae</taxon>
        <taxon>Novosphingobium</taxon>
    </lineage>
</organism>
<proteinExistence type="predicted"/>
<dbReference type="Gene3D" id="3.40.50.150">
    <property type="entry name" value="Vaccinia Virus protein VP39"/>
    <property type="match status" value="1"/>
</dbReference>
<feature type="domain" description="Methyltransferase" evidence="4">
    <location>
        <begin position="52"/>
        <end position="145"/>
    </location>
</feature>
<dbReference type="GO" id="GO:0008168">
    <property type="term" value="F:methyltransferase activity"/>
    <property type="evidence" value="ECO:0007669"/>
    <property type="project" value="UniProtKB-KW"/>
</dbReference>
<keyword evidence="6" id="KW-1185">Reference proteome</keyword>
<comment type="caution">
    <text evidence="5">The sequence shown here is derived from an EMBL/GenBank/DDBJ whole genome shotgun (WGS) entry which is preliminary data.</text>
</comment>
<evidence type="ECO:0000256" key="3">
    <source>
        <dbReference type="ARBA" id="ARBA00022691"/>
    </source>
</evidence>